<evidence type="ECO:0000256" key="1">
    <source>
        <dbReference type="ARBA" id="ARBA00022723"/>
    </source>
</evidence>
<dbReference type="Proteomes" id="UP000800040">
    <property type="component" value="Unassembled WGS sequence"/>
</dbReference>
<organism evidence="3 4">
    <name type="scientific">Decorospora gaudefroyi</name>
    <dbReference type="NCBI Taxonomy" id="184978"/>
    <lineage>
        <taxon>Eukaryota</taxon>
        <taxon>Fungi</taxon>
        <taxon>Dikarya</taxon>
        <taxon>Ascomycota</taxon>
        <taxon>Pezizomycotina</taxon>
        <taxon>Dothideomycetes</taxon>
        <taxon>Pleosporomycetidae</taxon>
        <taxon>Pleosporales</taxon>
        <taxon>Pleosporineae</taxon>
        <taxon>Pleosporaceae</taxon>
        <taxon>Decorospora</taxon>
    </lineage>
</organism>
<dbReference type="SMART" id="SM00849">
    <property type="entry name" value="Lactamase_B"/>
    <property type="match status" value="1"/>
</dbReference>
<dbReference type="InterPro" id="IPR001279">
    <property type="entry name" value="Metallo-B-lactamas"/>
</dbReference>
<protein>
    <submittedName>
        <fullName evidence="3">Metallo-hydrolase/oxidoreductase</fullName>
    </submittedName>
</protein>
<dbReference type="FunFam" id="3.60.15.10:FF:000033">
    <property type="entry name" value="MBL fold metallo-hydrolase"/>
    <property type="match status" value="1"/>
</dbReference>
<dbReference type="GO" id="GO:0016787">
    <property type="term" value="F:hydrolase activity"/>
    <property type="evidence" value="ECO:0007669"/>
    <property type="project" value="UniProtKB-KW"/>
</dbReference>
<gene>
    <name evidence="3" type="ORF">BDW02DRAFT_508816</name>
</gene>
<keyword evidence="1" id="KW-0479">Metal-binding</keyword>
<keyword evidence="4" id="KW-1185">Reference proteome</keyword>
<dbReference type="InterPro" id="IPR044528">
    <property type="entry name" value="POD-like_MBL-fold"/>
</dbReference>
<dbReference type="GO" id="GO:0050313">
    <property type="term" value="F:sulfur dioxygenase activity"/>
    <property type="evidence" value="ECO:0007669"/>
    <property type="project" value="InterPro"/>
</dbReference>
<dbReference type="AlphaFoldDB" id="A0A6A5K967"/>
<dbReference type="EMBL" id="ML975418">
    <property type="protein sequence ID" value="KAF1829923.1"/>
    <property type="molecule type" value="Genomic_DNA"/>
</dbReference>
<dbReference type="CDD" id="cd07724">
    <property type="entry name" value="POD-like_MBL-fold"/>
    <property type="match status" value="1"/>
</dbReference>
<proteinExistence type="predicted"/>
<evidence type="ECO:0000313" key="3">
    <source>
        <dbReference type="EMBL" id="KAF1829923.1"/>
    </source>
</evidence>
<name>A0A6A5K967_9PLEO</name>
<evidence type="ECO:0000313" key="4">
    <source>
        <dbReference type="Proteomes" id="UP000800040"/>
    </source>
</evidence>
<feature type="domain" description="Metallo-beta-lactamase" evidence="2">
    <location>
        <begin position="16"/>
        <end position="210"/>
    </location>
</feature>
<evidence type="ECO:0000259" key="2">
    <source>
        <dbReference type="SMART" id="SM00849"/>
    </source>
</evidence>
<accession>A0A6A5K967</accession>
<dbReference type="GO" id="GO:0006749">
    <property type="term" value="P:glutathione metabolic process"/>
    <property type="evidence" value="ECO:0007669"/>
    <property type="project" value="InterPro"/>
</dbReference>
<dbReference type="PANTHER" id="PTHR43084">
    <property type="entry name" value="PERSULFIDE DIOXYGENASE ETHE1"/>
    <property type="match status" value="1"/>
</dbReference>
<dbReference type="Gene3D" id="3.60.15.10">
    <property type="entry name" value="Ribonuclease Z/Hydroxyacylglutathione hydrolase-like"/>
    <property type="match status" value="1"/>
</dbReference>
<dbReference type="InterPro" id="IPR051682">
    <property type="entry name" value="Mito_Persulfide_Diox"/>
</dbReference>
<keyword evidence="3" id="KW-0378">Hydrolase</keyword>
<dbReference type="InterPro" id="IPR036866">
    <property type="entry name" value="RibonucZ/Hydroxyglut_hydro"/>
</dbReference>
<dbReference type="GO" id="GO:0070813">
    <property type="term" value="P:hydrogen sulfide metabolic process"/>
    <property type="evidence" value="ECO:0007669"/>
    <property type="project" value="TreeGrafter"/>
</dbReference>
<dbReference type="Pfam" id="PF00753">
    <property type="entry name" value="Lactamase_B"/>
    <property type="match status" value="1"/>
</dbReference>
<dbReference type="SUPFAM" id="SSF56281">
    <property type="entry name" value="Metallo-hydrolase/oxidoreductase"/>
    <property type="match status" value="1"/>
</dbReference>
<dbReference type="PANTHER" id="PTHR43084:SF1">
    <property type="entry name" value="PERSULFIDE DIOXYGENASE ETHE1, MITOCHONDRIAL"/>
    <property type="match status" value="1"/>
</dbReference>
<dbReference type="GO" id="GO:0046872">
    <property type="term" value="F:metal ion binding"/>
    <property type="evidence" value="ECO:0007669"/>
    <property type="project" value="UniProtKB-KW"/>
</dbReference>
<reference evidence="3" key="1">
    <citation type="submission" date="2020-01" db="EMBL/GenBank/DDBJ databases">
        <authorList>
            <consortium name="DOE Joint Genome Institute"/>
            <person name="Haridas S."/>
            <person name="Albert R."/>
            <person name="Binder M."/>
            <person name="Bloem J."/>
            <person name="Labutti K."/>
            <person name="Salamov A."/>
            <person name="Andreopoulos B."/>
            <person name="Baker S.E."/>
            <person name="Barry K."/>
            <person name="Bills G."/>
            <person name="Bluhm B.H."/>
            <person name="Cannon C."/>
            <person name="Castanera R."/>
            <person name="Culley D.E."/>
            <person name="Daum C."/>
            <person name="Ezra D."/>
            <person name="Gonzalez J.B."/>
            <person name="Henrissat B."/>
            <person name="Kuo A."/>
            <person name="Liang C."/>
            <person name="Lipzen A."/>
            <person name="Lutzoni F."/>
            <person name="Magnuson J."/>
            <person name="Mondo S."/>
            <person name="Nolan M."/>
            <person name="Ohm R."/>
            <person name="Pangilinan J."/>
            <person name="Park H.-J."/>
            <person name="Ramirez L."/>
            <person name="Alfaro M."/>
            <person name="Sun H."/>
            <person name="Tritt A."/>
            <person name="Yoshinaga Y."/>
            <person name="Zwiers L.-H."/>
            <person name="Turgeon B.G."/>
            <person name="Goodwin S.B."/>
            <person name="Spatafora J.W."/>
            <person name="Crous P.W."/>
            <person name="Grigoriev I.V."/>
        </authorList>
    </citation>
    <scope>NUCLEOTIDE SEQUENCE</scope>
    <source>
        <strain evidence="3">P77</strain>
    </source>
</reference>
<sequence length="298" mass="33060">MAPEPTIHSSFEERTGTWQYVVADPATKKAVIIDAVLDYDPTTQTISTSTADALLKMVSEKGYHIEKILETHAHADHLTAASYLQHRLSQQQGSKPPICIGKRIKQVQELFAAKYGIAAAEYEGVFDHLFDDDEVFEIGQVTAKVIHLPGHTPDHIGYHIHDNVFCGDSIFHADIGTARCDFPGGSAKSLYNSARKLLGLPENVRIWTGHDYPACPARCEAVPWLTVGDHKERNKHLSGEVKEDDFLALRRERDESLAAPKLLDPSLQINIRAGRLPRPTPGGGRLIHLPLKITGEEW</sequence>
<dbReference type="OrthoDB" id="449487at2759"/>